<reference evidence="1" key="1">
    <citation type="submission" date="2022-10" db="EMBL/GenBank/DDBJ databases">
        <title>Hoeflea sp. G2-23, isolated from marine algae.</title>
        <authorList>
            <person name="Kristyanto S."/>
            <person name="Kim J.M."/>
            <person name="Jeon C.O."/>
        </authorList>
    </citation>
    <scope>NUCLEOTIDE SEQUENCE</scope>
    <source>
        <strain evidence="1">G2-23</strain>
    </source>
</reference>
<name>A0ABT3Z580_9HYPH</name>
<dbReference type="RefSeq" id="WP_267652503.1">
    <property type="nucleotide sequence ID" value="NZ_JAOVZR010000001.1"/>
</dbReference>
<proteinExistence type="predicted"/>
<gene>
    <name evidence="1" type="ORF">OEG84_03815</name>
</gene>
<evidence type="ECO:0000313" key="1">
    <source>
        <dbReference type="EMBL" id="MCY0146864.1"/>
    </source>
</evidence>
<keyword evidence="2" id="KW-1185">Reference proteome</keyword>
<accession>A0ABT3Z580</accession>
<comment type="caution">
    <text evidence="1">The sequence shown here is derived from an EMBL/GenBank/DDBJ whole genome shotgun (WGS) entry which is preliminary data.</text>
</comment>
<sequence>MPSSLSMAVAFFYKPNDTRTQLDRMRFAHGGSPSMGKLNHKSINQGIPNLKAATRFSFVALRGPNE</sequence>
<protein>
    <submittedName>
        <fullName evidence="1">Uncharacterized protein</fullName>
    </submittedName>
</protein>
<dbReference type="EMBL" id="JAOVZR010000001">
    <property type="protein sequence ID" value="MCY0146864.1"/>
    <property type="molecule type" value="Genomic_DNA"/>
</dbReference>
<evidence type="ECO:0000313" key="2">
    <source>
        <dbReference type="Proteomes" id="UP001073227"/>
    </source>
</evidence>
<organism evidence="1 2">
    <name type="scientific">Hoeflea algicola</name>
    <dbReference type="NCBI Taxonomy" id="2983763"/>
    <lineage>
        <taxon>Bacteria</taxon>
        <taxon>Pseudomonadati</taxon>
        <taxon>Pseudomonadota</taxon>
        <taxon>Alphaproteobacteria</taxon>
        <taxon>Hyphomicrobiales</taxon>
        <taxon>Rhizobiaceae</taxon>
        <taxon>Hoeflea</taxon>
    </lineage>
</organism>
<dbReference type="Proteomes" id="UP001073227">
    <property type="component" value="Unassembled WGS sequence"/>
</dbReference>